<name>A0ACC3CBC7_PYRYE</name>
<reference evidence="1" key="1">
    <citation type="submission" date="2019-11" db="EMBL/GenBank/DDBJ databases">
        <title>Nori genome reveals adaptations in red seaweeds to the harsh intertidal environment.</title>
        <authorList>
            <person name="Wang D."/>
            <person name="Mao Y."/>
        </authorList>
    </citation>
    <scope>NUCLEOTIDE SEQUENCE</scope>
    <source>
        <tissue evidence="1">Gametophyte</tissue>
    </source>
</reference>
<keyword evidence="2" id="KW-1185">Reference proteome</keyword>
<dbReference type="Proteomes" id="UP000798662">
    <property type="component" value="Chromosome 3"/>
</dbReference>
<organism evidence="1 2">
    <name type="scientific">Pyropia yezoensis</name>
    <name type="common">Susabi-nori</name>
    <name type="synonym">Porphyra yezoensis</name>
    <dbReference type="NCBI Taxonomy" id="2788"/>
    <lineage>
        <taxon>Eukaryota</taxon>
        <taxon>Rhodophyta</taxon>
        <taxon>Bangiophyceae</taxon>
        <taxon>Bangiales</taxon>
        <taxon>Bangiaceae</taxon>
        <taxon>Pyropia</taxon>
    </lineage>
</organism>
<gene>
    <name evidence="1" type="ORF">I4F81_010062</name>
</gene>
<protein>
    <submittedName>
        <fullName evidence="1">Uncharacterized protein</fullName>
    </submittedName>
</protein>
<accession>A0ACC3CBC7</accession>
<comment type="caution">
    <text evidence="1">The sequence shown here is derived from an EMBL/GenBank/DDBJ whole genome shotgun (WGS) entry which is preliminary data.</text>
</comment>
<proteinExistence type="predicted"/>
<dbReference type="EMBL" id="CM020620">
    <property type="protein sequence ID" value="KAK1867556.1"/>
    <property type="molecule type" value="Genomic_DNA"/>
</dbReference>
<sequence length="285" mass="30723">MNYPEDDTFEGSDATGPVTDAPEAAIISPERHASPPAFGSQRAAALFKSWNTVVLSSTAPEVESLGKAKWSARLRVVRRYVNFCGCAFAPLSSTGEVTDADAWHIAMAHDDDAPGHVLRLLLGILLGCPTIDGRVTASRAGMAKMAVANGEFQERQRPVDPALLEAIYTRALATLGSISEEPGADLLAASACLMVNCFLHSMAWGTMLRPDNLPALRSKDVPVAPPSPIDDALFMEYGHPRFITVQYTIVKTNLWGAKGLPEWRFYSMYAVSDEAVGLPLTTQCV</sequence>
<evidence type="ECO:0000313" key="1">
    <source>
        <dbReference type="EMBL" id="KAK1867556.1"/>
    </source>
</evidence>
<evidence type="ECO:0000313" key="2">
    <source>
        <dbReference type="Proteomes" id="UP000798662"/>
    </source>
</evidence>